<accession>A0A2S3V1J2</accession>
<evidence type="ECO:0000259" key="2">
    <source>
        <dbReference type="Pfam" id="PF01458"/>
    </source>
</evidence>
<dbReference type="PANTHER" id="PTHR43575:SF1">
    <property type="entry name" value="PROTEIN ABCI7, CHLOROPLASTIC"/>
    <property type="match status" value="1"/>
</dbReference>
<evidence type="ECO:0000313" key="4">
    <source>
        <dbReference type="EMBL" id="POF33826.1"/>
    </source>
</evidence>
<dbReference type="Proteomes" id="UP000236959">
    <property type="component" value="Unassembled WGS sequence"/>
</dbReference>
<name>A0A2S3V1J2_9HYPH</name>
<sequence>MGEIISIDRLLKSASALQTGTAPWAGALREQGREKFSRLGIPDRRRESWKYSDLALALTKAPKGTSVSRVPLALDGSYLAVFENGVFDAARSKLPADCIVPLAAVLADSASPFAKTLGQINGAEQTGHAILGLNTARMEEGFVLRIPKGETLSNPLHIRFNWPAEETADVDGRHVRLLVELEEGAEATILETHRGTPGFATVVTELRLAQTAKLTHVRIDQLGGASRQTAITLGDVSKAAQYKGFYLSEGGHFCRHEALFELTGDNANVEIDGAFLVTGESHCDNTTVITHAAPHTTSRQAFRGVLSGSSKSAYQGCVKVRPEAQKTNAYQMSRALLLSREARIATKPELEIFADDVKCSHGATAGELDMDALFFLRTRGIPEEEARAMLVEAFLQEALDTIERADLRDVAAGTITDWLSLHATEVTHAG</sequence>
<evidence type="ECO:0000259" key="3">
    <source>
        <dbReference type="Pfam" id="PF19295"/>
    </source>
</evidence>
<evidence type="ECO:0000256" key="1">
    <source>
        <dbReference type="ARBA" id="ARBA00043967"/>
    </source>
</evidence>
<dbReference type="GO" id="GO:0016226">
    <property type="term" value="P:iron-sulfur cluster assembly"/>
    <property type="evidence" value="ECO:0007669"/>
    <property type="project" value="InterPro"/>
</dbReference>
<protein>
    <submittedName>
        <fullName evidence="4">Fe-S cluster assembly protein SufD</fullName>
    </submittedName>
</protein>
<dbReference type="RefSeq" id="WP_103220487.1">
    <property type="nucleotide sequence ID" value="NZ_PPCN01000001.1"/>
</dbReference>
<comment type="similarity">
    <text evidence="1">Belongs to the iron-sulfur cluster assembly SufBD family.</text>
</comment>
<dbReference type="SUPFAM" id="SSF101960">
    <property type="entry name" value="Stabilizer of iron transporter SufD"/>
    <property type="match status" value="1"/>
</dbReference>
<comment type="caution">
    <text evidence="4">The sequence shown here is derived from an EMBL/GenBank/DDBJ whole genome shotgun (WGS) entry which is preliminary data.</text>
</comment>
<dbReference type="Pfam" id="PF19295">
    <property type="entry name" value="SufBD_N"/>
    <property type="match status" value="1"/>
</dbReference>
<reference evidence="4 5" key="1">
    <citation type="submission" date="2018-01" db="EMBL/GenBank/DDBJ databases">
        <title>Genomic Encyclopedia of Archaeal and Bacterial Type Strains, Phase II (KMG-II): from individual species to whole genera.</title>
        <authorList>
            <person name="Goeker M."/>
        </authorList>
    </citation>
    <scope>NUCLEOTIDE SEQUENCE [LARGE SCALE GENOMIC DNA]</scope>
    <source>
        <strain evidence="4 5">DSM 17023</strain>
    </source>
</reference>
<dbReference type="InterPro" id="IPR037284">
    <property type="entry name" value="SUF_FeS_clus_asmbl_SufBD_sf"/>
</dbReference>
<dbReference type="InterPro" id="IPR000825">
    <property type="entry name" value="SUF_FeS_clus_asmbl_SufBD_core"/>
</dbReference>
<dbReference type="PANTHER" id="PTHR43575">
    <property type="entry name" value="PROTEIN ABCI7, CHLOROPLASTIC"/>
    <property type="match status" value="1"/>
</dbReference>
<dbReference type="Pfam" id="PF01458">
    <property type="entry name" value="SUFBD_core"/>
    <property type="match status" value="1"/>
</dbReference>
<feature type="domain" description="SUF system FeS cluster assembly SufBD core" evidence="2">
    <location>
        <begin position="171"/>
        <end position="394"/>
    </location>
</feature>
<dbReference type="NCBIfam" id="TIGR01981">
    <property type="entry name" value="sufD"/>
    <property type="match status" value="1"/>
</dbReference>
<feature type="domain" description="SUF system FeS cluster assembly SufBD N-terminal" evidence="3">
    <location>
        <begin position="14"/>
        <end position="158"/>
    </location>
</feature>
<dbReference type="InterPro" id="IPR055346">
    <property type="entry name" value="Fe-S_cluster_assembly_SufBD"/>
</dbReference>
<proteinExistence type="inferred from homology"/>
<dbReference type="EMBL" id="PPCN01000001">
    <property type="protein sequence ID" value="POF33826.1"/>
    <property type="molecule type" value="Genomic_DNA"/>
</dbReference>
<dbReference type="OrthoDB" id="9768262at2"/>
<dbReference type="InterPro" id="IPR011542">
    <property type="entry name" value="SUF_FeS_clus_asmbl_SufD"/>
</dbReference>
<organism evidence="4 5">
    <name type="scientific">Roseibium marinum</name>
    <dbReference type="NCBI Taxonomy" id="281252"/>
    <lineage>
        <taxon>Bacteria</taxon>
        <taxon>Pseudomonadati</taxon>
        <taxon>Pseudomonadota</taxon>
        <taxon>Alphaproteobacteria</taxon>
        <taxon>Hyphomicrobiales</taxon>
        <taxon>Stappiaceae</taxon>
        <taxon>Roseibium</taxon>
    </lineage>
</organism>
<dbReference type="AlphaFoldDB" id="A0A2S3V1J2"/>
<gene>
    <name evidence="4" type="ORF">CLV41_101275</name>
</gene>
<evidence type="ECO:0000313" key="5">
    <source>
        <dbReference type="Proteomes" id="UP000236959"/>
    </source>
</evidence>
<dbReference type="InterPro" id="IPR045595">
    <property type="entry name" value="SufBD_N"/>
</dbReference>
<keyword evidence="5" id="KW-1185">Reference proteome</keyword>